<feature type="domain" description="Heparinase II/III-like C-terminal" evidence="2">
    <location>
        <begin position="355"/>
        <end position="548"/>
    </location>
</feature>
<protein>
    <submittedName>
        <fullName evidence="3">Heparin/heparan-sulfate lyase</fullName>
    </submittedName>
</protein>
<dbReference type="EMBL" id="FTNO01000004">
    <property type="protein sequence ID" value="SIR74471.1"/>
    <property type="molecule type" value="Genomic_DNA"/>
</dbReference>
<gene>
    <name evidence="3" type="ORF">SAMN05421858_3576</name>
</gene>
<dbReference type="Gene3D" id="2.70.98.70">
    <property type="match status" value="1"/>
</dbReference>
<evidence type="ECO:0000313" key="4">
    <source>
        <dbReference type="Proteomes" id="UP000186914"/>
    </source>
</evidence>
<dbReference type="GO" id="GO:0016829">
    <property type="term" value="F:lyase activity"/>
    <property type="evidence" value="ECO:0007669"/>
    <property type="project" value="UniProtKB-KW"/>
</dbReference>
<dbReference type="Pfam" id="PF07940">
    <property type="entry name" value="Hepar_II_III_C"/>
    <property type="match status" value="1"/>
</dbReference>
<keyword evidence="4" id="KW-1185">Reference proteome</keyword>
<organism evidence="3 4">
    <name type="scientific">Haladaptatus litoreus</name>
    <dbReference type="NCBI Taxonomy" id="553468"/>
    <lineage>
        <taxon>Archaea</taxon>
        <taxon>Methanobacteriati</taxon>
        <taxon>Methanobacteriota</taxon>
        <taxon>Stenosarchaea group</taxon>
        <taxon>Halobacteria</taxon>
        <taxon>Halobacteriales</taxon>
        <taxon>Haladaptataceae</taxon>
        <taxon>Haladaptatus</taxon>
    </lineage>
</organism>
<evidence type="ECO:0000256" key="1">
    <source>
        <dbReference type="ARBA" id="ARBA00004196"/>
    </source>
</evidence>
<evidence type="ECO:0000259" key="2">
    <source>
        <dbReference type="Pfam" id="PF07940"/>
    </source>
</evidence>
<reference evidence="4" key="1">
    <citation type="submission" date="2017-01" db="EMBL/GenBank/DDBJ databases">
        <authorList>
            <person name="Varghese N."/>
            <person name="Submissions S."/>
        </authorList>
    </citation>
    <scope>NUCLEOTIDE SEQUENCE [LARGE SCALE GENOMIC DNA]</scope>
    <source>
        <strain evidence="4">CGMCC 1.7737</strain>
    </source>
</reference>
<dbReference type="Proteomes" id="UP000186914">
    <property type="component" value="Unassembled WGS sequence"/>
</dbReference>
<dbReference type="Gene3D" id="1.50.10.100">
    <property type="entry name" value="Chondroitin AC/alginate lyase"/>
    <property type="match status" value="1"/>
</dbReference>
<accession>A0A1N7DF78</accession>
<proteinExistence type="predicted"/>
<comment type="subcellular location">
    <subcellularLocation>
        <location evidence="1">Cell envelope</location>
    </subcellularLocation>
</comment>
<dbReference type="RefSeq" id="WP_076431448.1">
    <property type="nucleotide sequence ID" value="NZ_FTNO01000004.1"/>
</dbReference>
<dbReference type="InterPro" id="IPR008929">
    <property type="entry name" value="Chondroitin_lyas"/>
</dbReference>
<keyword evidence="3" id="KW-0456">Lyase</keyword>
<dbReference type="InterPro" id="IPR012480">
    <property type="entry name" value="Hepar_II_III_C"/>
</dbReference>
<evidence type="ECO:0000313" key="3">
    <source>
        <dbReference type="EMBL" id="SIR74471.1"/>
    </source>
</evidence>
<sequence length="694" mass="78826">MNAENIHQLVREDHPRLFVNQGDWPAVERNIDEKEWDLFKNIKAEVNDLTDVEVKPDDYGVDAAKAALVYRVTGEERYAQLSFELLAESVEYYHDCYQANEPVDWHSHSRIHAWVAYDWTYDTIPVDERKELATSFLKAVEQVQPTEEREQFVGENWSNHQSGFYGTRSLLWYAGLATYGDGVNDDLARHFLTRGYEMYTDLLAYRSSAAGDVGGSASGTVAYTSGDYPWAEFNFFHTLQAATGRDISEKWPYVSLLPGYLFWNWLPGMREFGAGDAHHKSNTIRNPHRIHAHCSHIVHFYGEKCPREAAFAKWLRERLPREFHHNDLRWPLSRFFMTNQYPNLKPEGPPPKLGTARHFPGLGQVFFRSGYGQGDTYASFTTGGSVDSHKHYDHGHFNIFKKGYLALDSGARAYPTNHLTHYYSRTAAHNCILIKMPGEEMPQDYWGGPAPAPKEKAVPVPNDGGQREQLDSKTVAFESRPEYAYAACDATGAYHPEKCDFVLRQFIYLPPDHFVVFDRVRASVPDYQKTWLLHTAAEPRLDGSNFIADHEGGRLLGKTLFPRNASMTAVGGPGNQFMAGGRNWPLGDDFAWPETNPLYGQWRVEVQPDEAARDDHFLHVLHAADQSTETVADMERIEDTDHLGVRIEDGTDSCEVTFGLTEQASGHVTRTKSDETVVDRSLIESVANQENLFN</sequence>
<dbReference type="AlphaFoldDB" id="A0A1N7DF78"/>
<name>A0A1N7DF78_9EURY</name>
<dbReference type="SUPFAM" id="SSF48230">
    <property type="entry name" value="Chondroitin AC/alginate lyase"/>
    <property type="match status" value="1"/>
</dbReference>